<dbReference type="InterPro" id="IPR010982">
    <property type="entry name" value="Lambda_DNA-bd_dom_sf"/>
</dbReference>
<keyword evidence="3" id="KW-1185">Reference proteome</keyword>
<gene>
    <name evidence="2" type="ORF">ACFSUN_04295</name>
</gene>
<dbReference type="Proteomes" id="UP001597451">
    <property type="component" value="Unassembled WGS sequence"/>
</dbReference>
<accession>A0ABW5PXD2</accession>
<dbReference type="PROSITE" id="PS50943">
    <property type="entry name" value="HTH_CROC1"/>
    <property type="match status" value="1"/>
</dbReference>
<name>A0ABW5PXD2_9BACI</name>
<dbReference type="Pfam" id="PF13560">
    <property type="entry name" value="HTH_31"/>
    <property type="match status" value="1"/>
</dbReference>
<dbReference type="CDD" id="cd00093">
    <property type="entry name" value="HTH_XRE"/>
    <property type="match status" value="1"/>
</dbReference>
<proteinExistence type="predicted"/>
<evidence type="ECO:0000313" key="3">
    <source>
        <dbReference type="Proteomes" id="UP001597451"/>
    </source>
</evidence>
<reference evidence="3" key="1">
    <citation type="journal article" date="2019" name="Int. J. Syst. Evol. Microbiol.">
        <title>The Global Catalogue of Microorganisms (GCM) 10K type strain sequencing project: providing services to taxonomists for standard genome sequencing and annotation.</title>
        <authorList>
            <consortium name="The Broad Institute Genomics Platform"/>
            <consortium name="The Broad Institute Genome Sequencing Center for Infectious Disease"/>
            <person name="Wu L."/>
            <person name="Ma J."/>
        </authorList>
    </citation>
    <scope>NUCLEOTIDE SEQUENCE [LARGE SCALE GENOMIC DNA]</scope>
    <source>
        <strain evidence="3">TISTR 1858</strain>
    </source>
</reference>
<dbReference type="SUPFAM" id="SSF47413">
    <property type="entry name" value="lambda repressor-like DNA-binding domains"/>
    <property type="match status" value="1"/>
</dbReference>
<feature type="domain" description="HTH cro/C1-type" evidence="1">
    <location>
        <begin position="9"/>
        <end position="63"/>
    </location>
</feature>
<dbReference type="EMBL" id="JBHUMX010000009">
    <property type="protein sequence ID" value="MFD2628002.1"/>
    <property type="molecule type" value="Genomic_DNA"/>
</dbReference>
<dbReference type="Gene3D" id="1.10.260.40">
    <property type="entry name" value="lambda repressor-like DNA-binding domains"/>
    <property type="match status" value="1"/>
</dbReference>
<dbReference type="RefSeq" id="WP_379560684.1">
    <property type="nucleotide sequence ID" value="NZ_JBHUMX010000009.1"/>
</dbReference>
<evidence type="ECO:0000313" key="2">
    <source>
        <dbReference type="EMBL" id="MFD2628002.1"/>
    </source>
</evidence>
<evidence type="ECO:0000259" key="1">
    <source>
        <dbReference type="PROSITE" id="PS50943"/>
    </source>
</evidence>
<sequence length="73" mass="8798">MEPMHYTTFRKVRLRLRLTQMQYAELLEISHSYVQKLEDNSRRITPNVVTRVLNHTGFTEKEIKRMDNGSIYL</sequence>
<organism evidence="2 3">
    <name type="scientific">Oceanobacillus kapialis</name>
    <dbReference type="NCBI Taxonomy" id="481353"/>
    <lineage>
        <taxon>Bacteria</taxon>
        <taxon>Bacillati</taxon>
        <taxon>Bacillota</taxon>
        <taxon>Bacilli</taxon>
        <taxon>Bacillales</taxon>
        <taxon>Bacillaceae</taxon>
        <taxon>Oceanobacillus</taxon>
    </lineage>
</organism>
<comment type="caution">
    <text evidence="2">The sequence shown here is derived from an EMBL/GenBank/DDBJ whole genome shotgun (WGS) entry which is preliminary data.</text>
</comment>
<protein>
    <submittedName>
        <fullName evidence="2">Helix-turn-helix domain-containing protein</fullName>
    </submittedName>
</protein>
<dbReference type="InterPro" id="IPR001387">
    <property type="entry name" value="Cro/C1-type_HTH"/>
</dbReference>